<dbReference type="EMBL" id="CP003010">
    <property type="protein sequence ID" value="AEO67322.1"/>
    <property type="molecule type" value="Genomic_DNA"/>
</dbReference>
<protein>
    <submittedName>
        <fullName evidence="1">Uncharacterized protein</fullName>
    </submittedName>
</protein>
<dbReference type="HOGENOM" id="CLU_2028321_0_0_1"/>
<keyword evidence="2" id="KW-1185">Reference proteome</keyword>
<dbReference type="Proteomes" id="UP000008181">
    <property type="component" value="Chromosome 2"/>
</dbReference>
<dbReference type="RefSeq" id="XP_003653658.1">
    <property type="nucleotide sequence ID" value="XM_003653610.1"/>
</dbReference>
<evidence type="ECO:0000313" key="2">
    <source>
        <dbReference type="Proteomes" id="UP000008181"/>
    </source>
</evidence>
<evidence type="ECO:0000313" key="1">
    <source>
        <dbReference type="EMBL" id="AEO67322.1"/>
    </source>
</evidence>
<dbReference type="STRING" id="578455.G2R0R1"/>
<dbReference type="eggNOG" id="ENOG502S2T1">
    <property type="taxonomic scope" value="Eukaryota"/>
</dbReference>
<sequence>MEFMLCFIGTGITVIPKLKCSDPAFRGVTTTPTGGASGVAVDSNGQPAIPDALNSQSSLTVTLFAINAGSNTLSMLSISPSDPTDLRLVGKPVPIPGDFPNTVAASSKHNLACVGATGVRAG</sequence>
<dbReference type="KEGG" id="ttt:THITE_2129246"/>
<dbReference type="AlphaFoldDB" id="G2R0R1"/>
<organism evidence="1 2">
    <name type="scientific">Thermothielavioides terrestris (strain ATCC 38088 / NRRL 8126)</name>
    <name type="common">Thielavia terrestris</name>
    <dbReference type="NCBI Taxonomy" id="578455"/>
    <lineage>
        <taxon>Eukaryota</taxon>
        <taxon>Fungi</taxon>
        <taxon>Dikarya</taxon>
        <taxon>Ascomycota</taxon>
        <taxon>Pezizomycotina</taxon>
        <taxon>Sordariomycetes</taxon>
        <taxon>Sordariomycetidae</taxon>
        <taxon>Sordariales</taxon>
        <taxon>Chaetomiaceae</taxon>
        <taxon>Thermothielavioides</taxon>
        <taxon>Thermothielavioides terrestris</taxon>
    </lineage>
</organism>
<reference evidence="1 2" key="1">
    <citation type="journal article" date="2011" name="Nat. Biotechnol.">
        <title>Comparative genomic analysis of the thermophilic biomass-degrading fungi Myceliophthora thermophila and Thielavia terrestris.</title>
        <authorList>
            <person name="Berka R.M."/>
            <person name="Grigoriev I.V."/>
            <person name="Otillar R."/>
            <person name="Salamov A."/>
            <person name="Grimwood J."/>
            <person name="Reid I."/>
            <person name="Ishmael N."/>
            <person name="John T."/>
            <person name="Darmond C."/>
            <person name="Moisan M.-C."/>
            <person name="Henrissat B."/>
            <person name="Coutinho P.M."/>
            <person name="Lombard V."/>
            <person name="Natvig D.O."/>
            <person name="Lindquist E."/>
            <person name="Schmutz J."/>
            <person name="Lucas S."/>
            <person name="Harris P."/>
            <person name="Powlowski J."/>
            <person name="Bellemare A."/>
            <person name="Taylor D."/>
            <person name="Butler G."/>
            <person name="de Vries R.P."/>
            <person name="Allijn I.E."/>
            <person name="van den Brink J."/>
            <person name="Ushinsky S."/>
            <person name="Storms R."/>
            <person name="Powell A.J."/>
            <person name="Paulsen I.T."/>
            <person name="Elbourne L.D.H."/>
            <person name="Baker S.E."/>
            <person name="Magnuson J."/>
            <person name="LaBoissiere S."/>
            <person name="Clutterbuck A.J."/>
            <person name="Martinez D."/>
            <person name="Wogulis M."/>
            <person name="de Leon A.L."/>
            <person name="Rey M.W."/>
            <person name="Tsang A."/>
        </authorList>
    </citation>
    <scope>NUCLEOTIDE SEQUENCE [LARGE SCALE GENOMIC DNA]</scope>
    <source>
        <strain evidence="2">ATCC 38088 / NRRL 8126</strain>
    </source>
</reference>
<name>G2R0R1_THETT</name>
<accession>G2R0R1</accession>
<gene>
    <name evidence="1" type="ORF">THITE_2129246</name>
</gene>
<dbReference type="OrthoDB" id="10006285at2759"/>
<dbReference type="GeneID" id="11515024"/>
<proteinExistence type="predicted"/>